<keyword evidence="1" id="KW-0175">Coiled coil</keyword>
<dbReference type="InterPro" id="IPR052928">
    <property type="entry name" value="Desiccation-related_membrane"/>
</dbReference>
<accession>A0ABT5VDF3</accession>
<evidence type="ECO:0000313" key="3">
    <source>
        <dbReference type="Proteomes" id="UP001148125"/>
    </source>
</evidence>
<dbReference type="PANTHER" id="PTHR35792">
    <property type="entry name" value="GENERAL STRESS PROTEIN"/>
    <property type="match status" value="1"/>
</dbReference>
<protein>
    <submittedName>
        <fullName evidence="2">YtxH domain-containing protein</fullName>
    </submittedName>
</protein>
<evidence type="ECO:0000256" key="1">
    <source>
        <dbReference type="SAM" id="Coils"/>
    </source>
</evidence>
<reference evidence="2" key="1">
    <citation type="submission" date="2024-05" db="EMBL/GenBank/DDBJ databases">
        <title>Alkalihalobacillus sp. strain MEB203 novel alkaliphilic bacterium from Lonar Lake, India.</title>
        <authorList>
            <person name="Joshi A."/>
            <person name="Thite S."/>
            <person name="Mengade P."/>
        </authorList>
    </citation>
    <scope>NUCLEOTIDE SEQUENCE</scope>
    <source>
        <strain evidence="2">MEB 203</strain>
    </source>
</reference>
<dbReference type="Pfam" id="PF12732">
    <property type="entry name" value="YtxH"/>
    <property type="match status" value="1"/>
</dbReference>
<comment type="caution">
    <text evidence="2">The sequence shown here is derived from an EMBL/GenBank/DDBJ whole genome shotgun (WGS) entry which is preliminary data.</text>
</comment>
<evidence type="ECO:0000313" key="2">
    <source>
        <dbReference type="EMBL" id="MDE5413357.1"/>
    </source>
</evidence>
<dbReference type="Proteomes" id="UP001148125">
    <property type="component" value="Unassembled WGS sequence"/>
</dbReference>
<keyword evidence="3" id="KW-1185">Reference proteome</keyword>
<feature type="coiled-coil region" evidence="1">
    <location>
        <begin position="34"/>
        <end position="61"/>
    </location>
</feature>
<proteinExistence type="predicted"/>
<dbReference type="PANTHER" id="PTHR35792:SF1">
    <property type="entry name" value="SLL0268 PROTEIN"/>
    <property type="match status" value="1"/>
</dbReference>
<dbReference type="RefSeq" id="WP_275117974.1">
    <property type="nucleotide sequence ID" value="NZ_JAOTPO010000004.1"/>
</dbReference>
<dbReference type="EMBL" id="JAOTPO010000004">
    <property type="protein sequence ID" value="MDE5413357.1"/>
    <property type="molecule type" value="Genomic_DNA"/>
</dbReference>
<organism evidence="2 3">
    <name type="scientific">Alkalihalobacterium chitinilyticum</name>
    <dbReference type="NCBI Taxonomy" id="2980103"/>
    <lineage>
        <taxon>Bacteria</taxon>
        <taxon>Bacillati</taxon>
        <taxon>Bacillota</taxon>
        <taxon>Bacilli</taxon>
        <taxon>Bacillales</taxon>
        <taxon>Bacillaceae</taxon>
        <taxon>Alkalihalobacterium</taxon>
    </lineage>
</organism>
<dbReference type="InterPro" id="IPR024623">
    <property type="entry name" value="YtxH"/>
</dbReference>
<name>A0ABT5VDF3_9BACI</name>
<sequence>MKHQKNFALGTVVGGVVGATAALLTAPKSGEELRKDIQNELAEGKNKTEEVTNEIKEKMSELSEIINDSSSNVSQTVKQKSEQVINEAMELLKNTDSPHKMNIDHLKEVVREIMKEEMNAGQDIKKVVEDEVKKIEQKLGEDVKDLKQTVKK</sequence>
<gene>
    <name evidence="2" type="ORF">N7Z68_08155</name>
</gene>
<dbReference type="SUPFAM" id="SSF58113">
    <property type="entry name" value="Apolipoprotein A-I"/>
    <property type="match status" value="1"/>
</dbReference>